<protein>
    <submittedName>
        <fullName evidence="1">RBBP9/YdeN family alpha/beta hydrolase</fullName>
    </submittedName>
</protein>
<dbReference type="InterPro" id="IPR029058">
    <property type="entry name" value="AB_hydrolase_fold"/>
</dbReference>
<keyword evidence="2" id="KW-1185">Reference proteome</keyword>
<proteinExistence type="predicted"/>
<dbReference type="EMBL" id="JBHSEW010000003">
    <property type="protein sequence ID" value="MFC4621530.1"/>
    <property type="molecule type" value="Genomic_DNA"/>
</dbReference>
<dbReference type="RefSeq" id="WP_377724461.1">
    <property type="nucleotide sequence ID" value="NZ_JBHSEW010000003.1"/>
</dbReference>
<sequence>MKKENAVLILPGWQNSGADHWQTRWEQRHGYTRVAQHDWQRPLRGDWTVQLQEAVLAAPAPVVLVAHSLGCILTAWWADHAPRSTVAKVQAALLVAPGDVEQDDLRQQLPGWAPIARQRLPFRATLVGSQNDPYCRAERARQLAADWGAAWVDAGAVGHINSASGLGDWPAGHALLEELLKDFPDGNHKT</sequence>
<reference evidence="2" key="1">
    <citation type="journal article" date="2019" name="Int. J. Syst. Evol. Microbiol.">
        <title>The Global Catalogue of Microorganisms (GCM) 10K type strain sequencing project: providing services to taxonomists for standard genome sequencing and annotation.</title>
        <authorList>
            <consortium name="The Broad Institute Genomics Platform"/>
            <consortium name="The Broad Institute Genome Sequencing Center for Infectious Disease"/>
            <person name="Wu L."/>
            <person name="Ma J."/>
        </authorList>
    </citation>
    <scope>NUCLEOTIDE SEQUENCE [LARGE SCALE GENOMIC DNA]</scope>
    <source>
        <strain evidence="2">JCM 11650</strain>
    </source>
</reference>
<accession>A0ABV9GXY5</accession>
<organism evidence="1 2">
    <name type="scientific">Comamonas nitrativorans</name>
    <dbReference type="NCBI Taxonomy" id="108437"/>
    <lineage>
        <taxon>Bacteria</taxon>
        <taxon>Pseudomonadati</taxon>
        <taxon>Pseudomonadota</taxon>
        <taxon>Betaproteobacteria</taxon>
        <taxon>Burkholderiales</taxon>
        <taxon>Comamonadaceae</taxon>
        <taxon>Comamonas</taxon>
    </lineage>
</organism>
<keyword evidence="1" id="KW-0378">Hydrolase</keyword>
<dbReference type="SUPFAM" id="SSF53474">
    <property type="entry name" value="alpha/beta-Hydrolases"/>
    <property type="match status" value="1"/>
</dbReference>
<gene>
    <name evidence="1" type="ORF">ACFO3A_04820</name>
</gene>
<name>A0ABV9GXY5_9BURK</name>
<dbReference type="Gene3D" id="3.40.50.1820">
    <property type="entry name" value="alpha/beta hydrolase"/>
    <property type="match status" value="1"/>
</dbReference>
<evidence type="ECO:0000313" key="2">
    <source>
        <dbReference type="Proteomes" id="UP001595967"/>
    </source>
</evidence>
<comment type="caution">
    <text evidence="1">The sequence shown here is derived from an EMBL/GenBank/DDBJ whole genome shotgun (WGS) entry which is preliminary data.</text>
</comment>
<dbReference type="Pfam" id="PF06821">
    <property type="entry name" value="Ser_hydrolase"/>
    <property type="match status" value="1"/>
</dbReference>
<dbReference type="GO" id="GO:0016787">
    <property type="term" value="F:hydrolase activity"/>
    <property type="evidence" value="ECO:0007669"/>
    <property type="project" value="UniProtKB-KW"/>
</dbReference>
<dbReference type="Proteomes" id="UP001595967">
    <property type="component" value="Unassembled WGS sequence"/>
</dbReference>
<dbReference type="InterPro" id="IPR010662">
    <property type="entry name" value="RBBP9/YdeN"/>
</dbReference>
<evidence type="ECO:0000313" key="1">
    <source>
        <dbReference type="EMBL" id="MFC4621530.1"/>
    </source>
</evidence>